<keyword evidence="3" id="KW-1185">Reference proteome</keyword>
<gene>
    <name evidence="2" type="ORF">CFP56_014194</name>
</gene>
<name>A0AAW0KV43_QUESU</name>
<protein>
    <submittedName>
        <fullName evidence="2">Uncharacterized protein</fullName>
    </submittedName>
</protein>
<evidence type="ECO:0000256" key="1">
    <source>
        <dbReference type="SAM" id="MobiDB-lite"/>
    </source>
</evidence>
<organism evidence="2 3">
    <name type="scientific">Quercus suber</name>
    <name type="common">Cork oak</name>
    <dbReference type="NCBI Taxonomy" id="58331"/>
    <lineage>
        <taxon>Eukaryota</taxon>
        <taxon>Viridiplantae</taxon>
        <taxon>Streptophyta</taxon>
        <taxon>Embryophyta</taxon>
        <taxon>Tracheophyta</taxon>
        <taxon>Spermatophyta</taxon>
        <taxon>Magnoliopsida</taxon>
        <taxon>eudicotyledons</taxon>
        <taxon>Gunneridae</taxon>
        <taxon>Pentapetalae</taxon>
        <taxon>rosids</taxon>
        <taxon>fabids</taxon>
        <taxon>Fagales</taxon>
        <taxon>Fagaceae</taxon>
        <taxon>Quercus</taxon>
    </lineage>
</organism>
<dbReference type="EMBL" id="PKMF04000224">
    <property type="protein sequence ID" value="KAK7842216.1"/>
    <property type="molecule type" value="Genomic_DNA"/>
</dbReference>
<evidence type="ECO:0000313" key="2">
    <source>
        <dbReference type="EMBL" id="KAK7842216.1"/>
    </source>
</evidence>
<dbReference type="Proteomes" id="UP000237347">
    <property type="component" value="Unassembled WGS sequence"/>
</dbReference>
<proteinExistence type="predicted"/>
<accession>A0AAW0KV43</accession>
<sequence>MKRRPSVFDLTLQNEAEISPSAPKDCQVSQTKKSAAESSSESLALDIPPLAQIPASVCGAPIK</sequence>
<reference evidence="2 3" key="1">
    <citation type="journal article" date="2018" name="Sci. Data">
        <title>The draft genome sequence of cork oak.</title>
        <authorList>
            <person name="Ramos A.M."/>
            <person name="Usie A."/>
            <person name="Barbosa P."/>
            <person name="Barros P.M."/>
            <person name="Capote T."/>
            <person name="Chaves I."/>
            <person name="Simoes F."/>
            <person name="Abreu I."/>
            <person name="Carrasquinho I."/>
            <person name="Faro C."/>
            <person name="Guimaraes J.B."/>
            <person name="Mendonca D."/>
            <person name="Nobrega F."/>
            <person name="Rodrigues L."/>
            <person name="Saibo N.J.M."/>
            <person name="Varela M.C."/>
            <person name="Egas C."/>
            <person name="Matos J."/>
            <person name="Miguel C.M."/>
            <person name="Oliveira M.M."/>
            <person name="Ricardo C.P."/>
            <person name="Goncalves S."/>
        </authorList>
    </citation>
    <scope>NUCLEOTIDE SEQUENCE [LARGE SCALE GENOMIC DNA]</scope>
    <source>
        <strain evidence="3">cv. HL8</strain>
    </source>
</reference>
<feature type="region of interest" description="Disordered" evidence="1">
    <location>
        <begin position="1"/>
        <end position="43"/>
    </location>
</feature>
<comment type="caution">
    <text evidence="2">The sequence shown here is derived from an EMBL/GenBank/DDBJ whole genome shotgun (WGS) entry which is preliminary data.</text>
</comment>
<dbReference type="AlphaFoldDB" id="A0AAW0KV43"/>
<evidence type="ECO:0000313" key="3">
    <source>
        <dbReference type="Proteomes" id="UP000237347"/>
    </source>
</evidence>